<organism evidence="2 3">
    <name type="scientific">Populibacterium corticicola</name>
    <dbReference type="NCBI Taxonomy" id="1812826"/>
    <lineage>
        <taxon>Bacteria</taxon>
        <taxon>Bacillati</taxon>
        <taxon>Actinomycetota</taxon>
        <taxon>Actinomycetes</taxon>
        <taxon>Micrococcales</taxon>
        <taxon>Jonesiaceae</taxon>
        <taxon>Populibacterium</taxon>
    </lineage>
</organism>
<accession>A0ABW5XJ45</accession>
<proteinExistence type="predicted"/>
<name>A0ABW5XJ45_9MICO</name>
<sequence>MSTTVTVNQNKTPKLLGLIVTILGAVMLVAGLAVYIFASGYLKDERITVSADAASFAGKQVAGPFTAFAQADIINTHALAVPDVATLDPAISNAAEFAEELGNKTYAELGGIGNKYKDEVTALKSGGATDEDPAVVEAQAKADAAGAKRTSVMNGSFLRASLFTSVVSFGVATLVMGVGVVFGLTGYAIIRLSDGAVVETKKAVASE</sequence>
<dbReference type="GO" id="GO:0051213">
    <property type="term" value="F:dioxygenase activity"/>
    <property type="evidence" value="ECO:0007669"/>
    <property type="project" value="UniProtKB-KW"/>
</dbReference>
<keyword evidence="3" id="KW-1185">Reference proteome</keyword>
<feature type="transmembrane region" description="Helical" evidence="1">
    <location>
        <begin position="15"/>
        <end position="38"/>
    </location>
</feature>
<keyword evidence="1" id="KW-0812">Transmembrane</keyword>
<evidence type="ECO:0000256" key="1">
    <source>
        <dbReference type="SAM" id="Phobius"/>
    </source>
</evidence>
<gene>
    <name evidence="2" type="ORF">ACFSYH_12810</name>
</gene>
<feature type="transmembrane region" description="Helical" evidence="1">
    <location>
        <begin position="157"/>
        <end position="190"/>
    </location>
</feature>
<keyword evidence="2" id="KW-0560">Oxidoreductase</keyword>
<evidence type="ECO:0000313" key="2">
    <source>
        <dbReference type="EMBL" id="MFD2841439.1"/>
    </source>
</evidence>
<keyword evidence="1" id="KW-0472">Membrane</keyword>
<comment type="caution">
    <text evidence="2">The sequence shown here is derived from an EMBL/GenBank/DDBJ whole genome shotgun (WGS) entry which is preliminary data.</text>
</comment>
<evidence type="ECO:0000313" key="3">
    <source>
        <dbReference type="Proteomes" id="UP001597391"/>
    </source>
</evidence>
<keyword evidence="1" id="KW-1133">Transmembrane helix</keyword>
<dbReference type="EMBL" id="JBHUOP010000005">
    <property type="protein sequence ID" value="MFD2841439.1"/>
    <property type="molecule type" value="Genomic_DNA"/>
</dbReference>
<dbReference type="RefSeq" id="WP_377467422.1">
    <property type="nucleotide sequence ID" value="NZ_JBHUOP010000005.1"/>
</dbReference>
<dbReference type="Proteomes" id="UP001597391">
    <property type="component" value="Unassembled WGS sequence"/>
</dbReference>
<protein>
    <submittedName>
        <fullName evidence="2">Aromatic ring-opening dioxygenase LigA</fullName>
    </submittedName>
</protein>
<keyword evidence="2" id="KW-0223">Dioxygenase</keyword>
<reference evidence="3" key="1">
    <citation type="journal article" date="2019" name="Int. J. Syst. Evol. Microbiol.">
        <title>The Global Catalogue of Microorganisms (GCM) 10K type strain sequencing project: providing services to taxonomists for standard genome sequencing and annotation.</title>
        <authorList>
            <consortium name="The Broad Institute Genomics Platform"/>
            <consortium name="The Broad Institute Genome Sequencing Center for Infectious Disease"/>
            <person name="Wu L."/>
            <person name="Ma J."/>
        </authorList>
    </citation>
    <scope>NUCLEOTIDE SEQUENCE [LARGE SCALE GENOMIC DNA]</scope>
    <source>
        <strain evidence="3">KCTC 33576</strain>
    </source>
</reference>